<dbReference type="EMBL" id="SDOV01000009">
    <property type="protein sequence ID" value="KAH7637228.1"/>
    <property type="molecule type" value="Genomic_DNA"/>
</dbReference>
<evidence type="ECO:0000256" key="5">
    <source>
        <dbReference type="ARBA" id="ARBA00018684"/>
    </source>
</evidence>
<dbReference type="InterPro" id="IPR008011">
    <property type="entry name" value="Complex1_LYR_dom"/>
</dbReference>
<evidence type="ECO:0000259" key="16">
    <source>
        <dbReference type="Pfam" id="PF05347"/>
    </source>
</evidence>
<evidence type="ECO:0000256" key="12">
    <source>
        <dbReference type="ARBA" id="ARBA00023128"/>
    </source>
</evidence>
<evidence type="ECO:0000256" key="7">
    <source>
        <dbReference type="ARBA" id="ARBA00022553"/>
    </source>
</evidence>
<reference evidence="18" key="4">
    <citation type="journal article" date="2022" name="Res Sq">
        <title>Comparative Genomics Reveals Insights into the Divergent Evolution of Astigmatic Mites and Household Pest Adaptations.</title>
        <authorList>
            <person name="Xiong Q."/>
            <person name="Wan A.T.-Y."/>
            <person name="Liu X.-Y."/>
            <person name="Fung C.S.-H."/>
            <person name="Xiao X."/>
            <person name="Malainual N."/>
            <person name="Hou J."/>
            <person name="Wang L."/>
            <person name="Wang M."/>
            <person name="Yang K."/>
            <person name="Cui Y."/>
            <person name="Leung E."/>
            <person name="Nong W."/>
            <person name="Shin S.-K."/>
            <person name="Au S."/>
            <person name="Jeong K.Y."/>
            <person name="Chew F.T."/>
            <person name="Hui J."/>
            <person name="Leung T.F."/>
            <person name="Tungtrongchitr A."/>
            <person name="Zhong N."/>
            <person name="Liu Z."/>
            <person name="Tsui S."/>
        </authorList>
    </citation>
    <scope>NUCLEOTIDE SEQUENCE</scope>
    <source>
        <strain evidence="18">Derf</strain>
        <tissue evidence="18">Whole organism</tissue>
    </source>
</reference>
<evidence type="ECO:0000256" key="4">
    <source>
        <dbReference type="ARBA" id="ARBA00011790"/>
    </source>
</evidence>
<comment type="function">
    <text evidence="1">Accessory subunit of the mitochondrial membrane respiratory chain NADH dehydrogenase (Complex I), that is believed to be not involved in catalysis. Complex I functions in the transfer of electrons from NADH to the respiratory chain. The immediate electron acceptor for the enzyme is believed to be ubiquinone.</text>
</comment>
<dbReference type="GO" id="GO:0006120">
    <property type="term" value="P:mitochondrial electron transport, NADH to ubiquinone"/>
    <property type="evidence" value="ECO:0007669"/>
    <property type="project" value="InterPro"/>
</dbReference>
<keyword evidence="9" id="KW-0999">Mitochondrion inner membrane</keyword>
<evidence type="ECO:0000256" key="10">
    <source>
        <dbReference type="ARBA" id="ARBA00022982"/>
    </source>
</evidence>
<dbReference type="EMBL" id="ASGP02000004">
    <property type="protein sequence ID" value="KAH9511074.1"/>
    <property type="molecule type" value="Genomic_DNA"/>
</dbReference>
<reference evidence="17" key="3">
    <citation type="journal article" date="2021" name="World Allergy Organ. J.">
        <title>Chromosome-level assembly of Dermatophagoides farinae genome and transcriptome reveals two novel allergens Der f 37 and Der f 39.</title>
        <authorList>
            <person name="Chen J."/>
            <person name="Cai Z."/>
            <person name="Fan D."/>
            <person name="Hu J."/>
            <person name="Hou Y."/>
            <person name="He Y."/>
            <person name="Zhang Z."/>
            <person name="Zhao Z."/>
            <person name="Gao P."/>
            <person name="Hu W."/>
            <person name="Sun J."/>
            <person name="Li J."/>
            <person name="Ji K."/>
        </authorList>
    </citation>
    <scope>NUCLEOTIDE SEQUENCE</scope>
    <source>
        <strain evidence="17">JKM2019</strain>
    </source>
</reference>
<keyword evidence="6" id="KW-0813">Transport</keyword>
<dbReference type="InterPro" id="IPR045292">
    <property type="entry name" value="Complex1_LYR_NDUFB9_LYRM3"/>
</dbReference>
<organism evidence="18 19">
    <name type="scientific">Dermatophagoides farinae</name>
    <name type="common">American house dust mite</name>
    <dbReference type="NCBI Taxonomy" id="6954"/>
    <lineage>
        <taxon>Eukaryota</taxon>
        <taxon>Metazoa</taxon>
        <taxon>Ecdysozoa</taxon>
        <taxon>Arthropoda</taxon>
        <taxon>Chelicerata</taxon>
        <taxon>Arachnida</taxon>
        <taxon>Acari</taxon>
        <taxon>Acariformes</taxon>
        <taxon>Sarcoptiformes</taxon>
        <taxon>Astigmata</taxon>
        <taxon>Psoroptidia</taxon>
        <taxon>Analgoidea</taxon>
        <taxon>Pyroglyphidae</taxon>
        <taxon>Dermatophagoidinae</taxon>
        <taxon>Dermatophagoides</taxon>
    </lineage>
</organism>
<comment type="similarity">
    <text evidence="3">Belongs to the complex I LYR family.</text>
</comment>
<keyword evidence="8" id="KW-0679">Respiratory chain</keyword>
<proteinExistence type="inferred from homology"/>
<dbReference type="PANTHER" id="PTHR12868">
    <property type="entry name" value="NADH-UBIQUINONE OXIDOREDUCTASE B22 SUBUNIT"/>
    <property type="match status" value="1"/>
</dbReference>
<feature type="domain" description="Complex 1 LYR protein" evidence="16">
    <location>
        <begin position="17"/>
        <end position="74"/>
    </location>
</feature>
<keyword evidence="10" id="KW-0249">Electron transport</keyword>
<dbReference type="Proteomes" id="UP000828236">
    <property type="component" value="Unassembled WGS sequence"/>
</dbReference>
<evidence type="ECO:0000256" key="14">
    <source>
        <dbReference type="ARBA" id="ARBA00030192"/>
    </source>
</evidence>
<dbReference type="InterPro" id="IPR033034">
    <property type="entry name" value="NDUFB9"/>
</dbReference>
<sequence length="148" mass="18041">MAHLANYLKRDLISHTRRVQNLYKRCVRNEESFVKDKGDIQFTWATVRAEFEKHRHVKDLRLAKLLIDDGERRLFLHMHPKPKKFIFSPGGLMFEREHIYSDCHLDLWHPLEKAQYPYYFERREQLKKEYIKNWEKNYGNSGGQDHSH</sequence>
<evidence type="ECO:0000256" key="8">
    <source>
        <dbReference type="ARBA" id="ARBA00022660"/>
    </source>
</evidence>
<keyword evidence="7" id="KW-0597">Phosphoprotein</keyword>
<dbReference type="CDD" id="cd20263">
    <property type="entry name" value="Complex1_LYR_NDUFB9_LYRM3"/>
    <property type="match status" value="1"/>
</dbReference>
<evidence type="ECO:0000256" key="15">
    <source>
        <dbReference type="ARBA" id="ARBA00032528"/>
    </source>
</evidence>
<evidence type="ECO:0000313" key="17">
    <source>
        <dbReference type="EMBL" id="KAH7637228.1"/>
    </source>
</evidence>
<keyword evidence="13" id="KW-0472">Membrane</keyword>
<comment type="subcellular location">
    <subcellularLocation>
        <location evidence="2">Mitochondrion inner membrane</location>
        <topology evidence="2">Peripheral membrane protein</topology>
        <orientation evidence="2">Matrix side</orientation>
    </subcellularLocation>
</comment>
<reference evidence="17" key="2">
    <citation type="submission" date="2020-06" db="EMBL/GenBank/DDBJ databases">
        <authorList>
            <person name="Ji K."/>
            <person name="Li J."/>
        </authorList>
    </citation>
    <scope>NUCLEOTIDE SEQUENCE</scope>
    <source>
        <strain evidence="17">JKM2019</strain>
        <tissue evidence="17">Whole body</tissue>
    </source>
</reference>
<protein>
    <recommendedName>
        <fullName evidence="5">NADH dehydrogenase [ubiquinone] 1 beta subcomplex subunit 9</fullName>
    </recommendedName>
    <alternativeName>
        <fullName evidence="14">Complex I-B22</fullName>
    </alternativeName>
    <alternativeName>
        <fullName evidence="15">NADH-ubiquinone oxidoreductase B22 subunit</fullName>
    </alternativeName>
</protein>
<reference evidence="18" key="1">
    <citation type="submission" date="2013-05" db="EMBL/GenBank/DDBJ databases">
        <authorList>
            <person name="Yim A.K.Y."/>
            <person name="Chan T.F."/>
            <person name="Ji K.M."/>
            <person name="Liu X.Y."/>
            <person name="Zhou J.W."/>
            <person name="Li R.Q."/>
            <person name="Yang K.Y."/>
            <person name="Li J."/>
            <person name="Li M."/>
            <person name="Law P.T.W."/>
            <person name="Wu Y.L."/>
            <person name="Cai Z.L."/>
            <person name="Qin H."/>
            <person name="Bao Y."/>
            <person name="Leung R.K.K."/>
            <person name="Ng P.K.S."/>
            <person name="Zou J."/>
            <person name="Zhong X.J."/>
            <person name="Ran P.X."/>
            <person name="Zhong N.S."/>
            <person name="Liu Z.G."/>
            <person name="Tsui S.K.W."/>
        </authorList>
    </citation>
    <scope>NUCLEOTIDE SEQUENCE</scope>
    <source>
        <strain evidence="18">Derf</strain>
        <tissue evidence="18">Whole organism</tissue>
    </source>
</reference>
<dbReference type="GO" id="GO:0005743">
    <property type="term" value="C:mitochondrial inner membrane"/>
    <property type="evidence" value="ECO:0007669"/>
    <property type="project" value="UniProtKB-SubCell"/>
</dbReference>
<accession>A0A922L105</accession>
<evidence type="ECO:0000256" key="13">
    <source>
        <dbReference type="ARBA" id="ARBA00023136"/>
    </source>
</evidence>
<evidence type="ECO:0000256" key="9">
    <source>
        <dbReference type="ARBA" id="ARBA00022792"/>
    </source>
</evidence>
<comment type="caution">
    <text evidence="18">The sequence shown here is derived from an EMBL/GenBank/DDBJ whole genome shotgun (WGS) entry which is preliminary data.</text>
</comment>
<evidence type="ECO:0000313" key="18">
    <source>
        <dbReference type="EMBL" id="KAH9511074.1"/>
    </source>
</evidence>
<keyword evidence="19" id="KW-1185">Reference proteome</keyword>
<evidence type="ECO:0000256" key="1">
    <source>
        <dbReference type="ARBA" id="ARBA00002920"/>
    </source>
</evidence>
<dbReference type="OrthoDB" id="13598at2759"/>
<dbReference type="Pfam" id="PF05347">
    <property type="entry name" value="Complex1_LYR"/>
    <property type="match status" value="1"/>
</dbReference>
<evidence type="ECO:0000256" key="2">
    <source>
        <dbReference type="ARBA" id="ARBA00004443"/>
    </source>
</evidence>
<gene>
    <name evidence="18" type="primary">NDUFB9</name>
    <name evidence="18" type="ORF">DERF_009553</name>
    <name evidence="17" type="ORF">HUG17_7434</name>
</gene>
<evidence type="ECO:0000256" key="11">
    <source>
        <dbReference type="ARBA" id="ARBA00022990"/>
    </source>
</evidence>
<keyword evidence="11" id="KW-0007">Acetylation</keyword>
<keyword evidence="12" id="KW-0496">Mitochondrion</keyword>
<dbReference type="AlphaFoldDB" id="A0A922L105"/>
<evidence type="ECO:0000313" key="19">
    <source>
        <dbReference type="Proteomes" id="UP000790347"/>
    </source>
</evidence>
<evidence type="ECO:0000256" key="6">
    <source>
        <dbReference type="ARBA" id="ARBA00022448"/>
    </source>
</evidence>
<dbReference type="PANTHER" id="PTHR12868:SF0">
    <property type="entry name" value="NADH DEHYDROGENASE [UBIQUINONE] 1 BETA SUBCOMPLEX SUBUNIT 9"/>
    <property type="match status" value="1"/>
</dbReference>
<comment type="subunit">
    <text evidence="4">Mammalian complex I is composed of 45 different subunits.</text>
</comment>
<name>A0A922L105_DERFA</name>
<dbReference type="Proteomes" id="UP000790347">
    <property type="component" value="Unassembled WGS sequence"/>
</dbReference>
<evidence type="ECO:0000256" key="3">
    <source>
        <dbReference type="ARBA" id="ARBA00009508"/>
    </source>
</evidence>